<gene>
    <name evidence="1" type="ORF">BST29_16355</name>
</gene>
<protein>
    <recommendedName>
        <fullName evidence="3">PE domain-containing protein</fullName>
    </recommendedName>
</protein>
<comment type="caution">
    <text evidence="1">The sequence shown here is derived from an EMBL/GenBank/DDBJ whole genome shotgun (WGS) entry which is preliminary data.</text>
</comment>
<sequence length="84" mass="8557">MQFVFDGVGAPINALSALNSSAVAFGSAVQNGNASAAAAILDAPAVVANGFLNGQTLLNLPPLTVNIGDVLHHLNDPWASFSRR</sequence>
<keyword evidence="2" id="KW-1185">Reference proteome</keyword>
<evidence type="ECO:0008006" key="3">
    <source>
        <dbReference type="Google" id="ProtNLM"/>
    </source>
</evidence>
<reference evidence="1 2" key="1">
    <citation type="submission" date="2017-02" db="EMBL/GenBank/DDBJ databases">
        <title>The new phylogeny of genus Mycobacterium.</title>
        <authorList>
            <person name="Tortoli E."/>
            <person name="Trovato A."/>
            <person name="Cirillo D.M."/>
        </authorList>
    </citation>
    <scope>NUCLEOTIDE SEQUENCE [LARGE SCALE GENOMIC DNA]</scope>
    <source>
        <strain evidence="1 2">IP1130001</strain>
    </source>
</reference>
<name>A0ABX3SR74_MYCMA</name>
<accession>A0ABX3SR74</accession>
<dbReference type="EMBL" id="MVHV01000017">
    <property type="protein sequence ID" value="ORA80400.1"/>
    <property type="molecule type" value="Genomic_DNA"/>
</dbReference>
<evidence type="ECO:0000313" key="1">
    <source>
        <dbReference type="EMBL" id="ORA80400.1"/>
    </source>
</evidence>
<dbReference type="RefSeq" id="WP_071509451.1">
    <property type="nucleotide sequence ID" value="NZ_CP060015.1"/>
</dbReference>
<proteinExistence type="predicted"/>
<dbReference type="Proteomes" id="UP000243140">
    <property type="component" value="Unassembled WGS sequence"/>
</dbReference>
<evidence type="ECO:0000313" key="2">
    <source>
        <dbReference type="Proteomes" id="UP000243140"/>
    </source>
</evidence>
<organism evidence="1 2">
    <name type="scientific">Mycobacterium malmoense</name>
    <dbReference type="NCBI Taxonomy" id="1780"/>
    <lineage>
        <taxon>Bacteria</taxon>
        <taxon>Bacillati</taxon>
        <taxon>Actinomycetota</taxon>
        <taxon>Actinomycetes</taxon>
        <taxon>Mycobacteriales</taxon>
        <taxon>Mycobacteriaceae</taxon>
        <taxon>Mycobacterium</taxon>
    </lineage>
</organism>